<dbReference type="Gene3D" id="2.40.10.10">
    <property type="entry name" value="Trypsin-like serine proteases"/>
    <property type="match status" value="1"/>
</dbReference>
<evidence type="ECO:0000256" key="4">
    <source>
        <dbReference type="ARBA" id="ARBA00022825"/>
    </source>
</evidence>
<dbReference type="EMBL" id="JARQZJ010000011">
    <property type="protein sequence ID" value="KAK9872397.1"/>
    <property type="molecule type" value="Genomic_DNA"/>
</dbReference>
<proteinExistence type="inferred from homology"/>
<dbReference type="GO" id="GO:0004252">
    <property type="term" value="F:serine-type endopeptidase activity"/>
    <property type="evidence" value="ECO:0007669"/>
    <property type="project" value="InterPro"/>
</dbReference>
<dbReference type="GO" id="GO:0006508">
    <property type="term" value="P:proteolysis"/>
    <property type="evidence" value="ECO:0007669"/>
    <property type="project" value="UniProtKB-KW"/>
</dbReference>
<dbReference type="FunFam" id="2.40.10.10:FF:000068">
    <property type="entry name" value="transmembrane protease serine 2"/>
    <property type="match status" value="1"/>
</dbReference>
<keyword evidence="2 6" id="KW-0645">Protease</keyword>
<organism evidence="8 9">
    <name type="scientific">Henosepilachna vigintioctopunctata</name>
    <dbReference type="NCBI Taxonomy" id="420089"/>
    <lineage>
        <taxon>Eukaryota</taxon>
        <taxon>Metazoa</taxon>
        <taxon>Ecdysozoa</taxon>
        <taxon>Arthropoda</taxon>
        <taxon>Hexapoda</taxon>
        <taxon>Insecta</taxon>
        <taxon>Pterygota</taxon>
        <taxon>Neoptera</taxon>
        <taxon>Endopterygota</taxon>
        <taxon>Coleoptera</taxon>
        <taxon>Polyphaga</taxon>
        <taxon>Cucujiformia</taxon>
        <taxon>Coccinelloidea</taxon>
        <taxon>Coccinellidae</taxon>
        <taxon>Epilachninae</taxon>
        <taxon>Epilachnini</taxon>
        <taxon>Henosepilachna</taxon>
    </lineage>
</organism>
<feature type="domain" description="Peptidase S1" evidence="7">
    <location>
        <begin position="43"/>
        <end position="285"/>
    </location>
</feature>
<keyword evidence="5" id="KW-1015">Disulfide bond</keyword>
<reference evidence="8 9" key="1">
    <citation type="submission" date="2023-03" db="EMBL/GenBank/DDBJ databases">
        <title>Genome insight into feeding habits of ladybird beetles.</title>
        <authorList>
            <person name="Li H.-S."/>
            <person name="Huang Y.-H."/>
            <person name="Pang H."/>
        </authorList>
    </citation>
    <scope>NUCLEOTIDE SEQUENCE [LARGE SCALE GENOMIC DNA]</scope>
    <source>
        <strain evidence="8">SYSU_2023b</strain>
        <tissue evidence="8">Whole body</tissue>
    </source>
</reference>
<dbReference type="InterPro" id="IPR018114">
    <property type="entry name" value="TRYPSIN_HIS"/>
</dbReference>
<accession>A0AAW1TLR2</accession>
<dbReference type="InterPro" id="IPR001254">
    <property type="entry name" value="Trypsin_dom"/>
</dbReference>
<dbReference type="InterPro" id="IPR050430">
    <property type="entry name" value="Peptidase_S1"/>
</dbReference>
<dbReference type="AlphaFoldDB" id="A0AAW1TLR2"/>
<keyword evidence="9" id="KW-1185">Reference proteome</keyword>
<evidence type="ECO:0000313" key="9">
    <source>
        <dbReference type="Proteomes" id="UP001431783"/>
    </source>
</evidence>
<name>A0AAW1TLR2_9CUCU</name>
<dbReference type="SMART" id="SM00020">
    <property type="entry name" value="Tryp_SPc"/>
    <property type="match status" value="1"/>
</dbReference>
<sequence length="333" mass="37799">MFYLTFFTQLFIIHQCAEISRLNSNSTSLSPRRAIDAKPPKKIIGGSYCSVEHFPFFVSIRRQKSLNHFCGGTLIRPEWVITAAHCMAIYAKNPELFTIIAGKSAVNELGVQRRRTKSIYIHPEYNENNYDNDVALIMLEHGFLITDQVKIIDIPHQVIKEEIAAICPEATTIGWGWHDDSTINHIENGFTPHAPVMQCVFRLPVLSQAECQTARGGISILENTFCTMVQPRRDICQGDSGGPLICQNMQLGIVSSGYTCDQAIDAPGYYIRIDRVLNFIKACLNDKVDYSAYKNPRGRSIYNVAFKMTPDNYFVYFSVSVVLFRYNFEMFDS</sequence>
<dbReference type="Proteomes" id="UP001431783">
    <property type="component" value="Unassembled WGS sequence"/>
</dbReference>
<evidence type="ECO:0000256" key="5">
    <source>
        <dbReference type="ARBA" id="ARBA00023157"/>
    </source>
</evidence>
<evidence type="ECO:0000256" key="2">
    <source>
        <dbReference type="ARBA" id="ARBA00022670"/>
    </source>
</evidence>
<dbReference type="InterPro" id="IPR009003">
    <property type="entry name" value="Peptidase_S1_PA"/>
</dbReference>
<dbReference type="PROSITE" id="PS00135">
    <property type="entry name" value="TRYPSIN_SER"/>
    <property type="match status" value="1"/>
</dbReference>
<dbReference type="PANTHER" id="PTHR24276:SF91">
    <property type="entry name" value="AT26814P-RELATED"/>
    <property type="match status" value="1"/>
</dbReference>
<comment type="caution">
    <text evidence="8">The sequence shown here is derived from an EMBL/GenBank/DDBJ whole genome shotgun (WGS) entry which is preliminary data.</text>
</comment>
<keyword evidence="4 6" id="KW-0720">Serine protease</keyword>
<dbReference type="CDD" id="cd00190">
    <property type="entry name" value="Tryp_SPc"/>
    <property type="match status" value="1"/>
</dbReference>
<evidence type="ECO:0000259" key="7">
    <source>
        <dbReference type="PROSITE" id="PS50240"/>
    </source>
</evidence>
<gene>
    <name evidence="8" type="ORF">WA026_017855</name>
</gene>
<evidence type="ECO:0000256" key="1">
    <source>
        <dbReference type="ARBA" id="ARBA00007664"/>
    </source>
</evidence>
<dbReference type="PRINTS" id="PR00722">
    <property type="entry name" value="CHYMOTRYPSIN"/>
</dbReference>
<dbReference type="PROSITE" id="PS00134">
    <property type="entry name" value="TRYPSIN_HIS"/>
    <property type="match status" value="1"/>
</dbReference>
<dbReference type="PROSITE" id="PS50240">
    <property type="entry name" value="TRYPSIN_DOM"/>
    <property type="match status" value="1"/>
</dbReference>
<dbReference type="InterPro" id="IPR033116">
    <property type="entry name" value="TRYPSIN_SER"/>
</dbReference>
<evidence type="ECO:0000313" key="8">
    <source>
        <dbReference type="EMBL" id="KAK9872397.1"/>
    </source>
</evidence>
<dbReference type="SUPFAM" id="SSF50494">
    <property type="entry name" value="Trypsin-like serine proteases"/>
    <property type="match status" value="1"/>
</dbReference>
<dbReference type="InterPro" id="IPR043504">
    <property type="entry name" value="Peptidase_S1_PA_chymotrypsin"/>
</dbReference>
<comment type="similarity">
    <text evidence="1">Belongs to the peptidase S1 family.</text>
</comment>
<dbReference type="InterPro" id="IPR001314">
    <property type="entry name" value="Peptidase_S1A"/>
</dbReference>
<dbReference type="Pfam" id="PF00089">
    <property type="entry name" value="Trypsin"/>
    <property type="match status" value="1"/>
</dbReference>
<evidence type="ECO:0000256" key="3">
    <source>
        <dbReference type="ARBA" id="ARBA00022801"/>
    </source>
</evidence>
<evidence type="ECO:0000256" key="6">
    <source>
        <dbReference type="RuleBase" id="RU363034"/>
    </source>
</evidence>
<protein>
    <recommendedName>
        <fullName evidence="7">Peptidase S1 domain-containing protein</fullName>
    </recommendedName>
</protein>
<dbReference type="PANTHER" id="PTHR24276">
    <property type="entry name" value="POLYSERASE-RELATED"/>
    <property type="match status" value="1"/>
</dbReference>
<keyword evidence="3 6" id="KW-0378">Hydrolase</keyword>